<accession>A0A9P5YWS2</accession>
<sequence length="520" mass="60236">MVLSFLARICCPDSATYNLKRPVHGWRSSLAQRNGTRQVPSKGGWRILRTTKRTTTKTKELSAHVEAYLSPVQPTLHDLFVRLPVEVKALIFAAVCHATTDKFHRDNQRHLRTTPFTLAHVCQEWRQIVLAWPDIWRHVSLEVSTKRYKTQMILLHEWLERSGQLPLSINLLFENEYEWAGKVPKLLIEKLISTSHRWEQIYMVMAEAWYSELSAIQSNVPLLVTASIAPMHFDCKLPSTGRKQFTLFKTAPSLRDMNLNTYYMNDVQIPWEQLTRLKIQNVDLKDCLYALARTPNLEICIIARLLDSDRIVQDFQTRLELPIKELAVHEADWRDLARLLNNLSLPSLDDLLLHQMEGRPEISDFPVVLLNLGCHLRILKMTDFLCHDYEMTLVSALQQIPTLEILEIQLHSSSMVLGYDFFPRLLQLYPTSSSSTETYLGNLVDFRFSGPVIVEPSFPLERKLVDALKLRLEKSSLRSFLLLSPSLYGCSTESHVRREFWDLDGLALKIRFGDTSLRRW</sequence>
<protein>
    <recommendedName>
        <fullName evidence="3">F-box domain-containing protein</fullName>
    </recommendedName>
</protein>
<evidence type="ECO:0000313" key="1">
    <source>
        <dbReference type="EMBL" id="KAF9476130.1"/>
    </source>
</evidence>
<name>A0A9P5YWS2_9AGAR</name>
<gene>
    <name evidence="1" type="ORF">BDN70DRAFT_191058</name>
</gene>
<evidence type="ECO:0008006" key="3">
    <source>
        <dbReference type="Google" id="ProtNLM"/>
    </source>
</evidence>
<keyword evidence="2" id="KW-1185">Reference proteome</keyword>
<comment type="caution">
    <text evidence="1">The sequence shown here is derived from an EMBL/GenBank/DDBJ whole genome shotgun (WGS) entry which is preliminary data.</text>
</comment>
<proteinExistence type="predicted"/>
<evidence type="ECO:0000313" key="2">
    <source>
        <dbReference type="Proteomes" id="UP000807469"/>
    </source>
</evidence>
<dbReference type="Proteomes" id="UP000807469">
    <property type="component" value="Unassembled WGS sequence"/>
</dbReference>
<dbReference type="EMBL" id="MU155306">
    <property type="protein sequence ID" value="KAF9476130.1"/>
    <property type="molecule type" value="Genomic_DNA"/>
</dbReference>
<dbReference type="AlphaFoldDB" id="A0A9P5YWS2"/>
<reference evidence="1" key="1">
    <citation type="submission" date="2020-11" db="EMBL/GenBank/DDBJ databases">
        <authorList>
            <consortium name="DOE Joint Genome Institute"/>
            <person name="Ahrendt S."/>
            <person name="Riley R."/>
            <person name="Andreopoulos W."/>
            <person name="Labutti K."/>
            <person name="Pangilinan J."/>
            <person name="Ruiz-Duenas F.J."/>
            <person name="Barrasa J.M."/>
            <person name="Sanchez-Garcia M."/>
            <person name="Camarero S."/>
            <person name="Miyauchi S."/>
            <person name="Serrano A."/>
            <person name="Linde D."/>
            <person name="Babiker R."/>
            <person name="Drula E."/>
            <person name="Ayuso-Fernandez I."/>
            <person name="Pacheco R."/>
            <person name="Padilla G."/>
            <person name="Ferreira P."/>
            <person name="Barriuso J."/>
            <person name="Kellner H."/>
            <person name="Castanera R."/>
            <person name="Alfaro M."/>
            <person name="Ramirez L."/>
            <person name="Pisabarro A.G."/>
            <person name="Kuo A."/>
            <person name="Tritt A."/>
            <person name="Lipzen A."/>
            <person name="He G."/>
            <person name="Yan M."/>
            <person name="Ng V."/>
            <person name="Cullen D."/>
            <person name="Martin F."/>
            <person name="Rosso M.-N."/>
            <person name="Henrissat B."/>
            <person name="Hibbett D."/>
            <person name="Martinez A.T."/>
            <person name="Grigoriev I.V."/>
        </authorList>
    </citation>
    <scope>NUCLEOTIDE SEQUENCE</scope>
    <source>
        <strain evidence="1">CIRM-BRFM 674</strain>
    </source>
</reference>
<organism evidence="1 2">
    <name type="scientific">Pholiota conissans</name>
    <dbReference type="NCBI Taxonomy" id="109636"/>
    <lineage>
        <taxon>Eukaryota</taxon>
        <taxon>Fungi</taxon>
        <taxon>Dikarya</taxon>
        <taxon>Basidiomycota</taxon>
        <taxon>Agaricomycotina</taxon>
        <taxon>Agaricomycetes</taxon>
        <taxon>Agaricomycetidae</taxon>
        <taxon>Agaricales</taxon>
        <taxon>Agaricineae</taxon>
        <taxon>Strophariaceae</taxon>
        <taxon>Pholiota</taxon>
    </lineage>
</organism>
<dbReference type="OrthoDB" id="3270987at2759"/>